<accession>K4IF10</accession>
<organism evidence="1 2">
    <name type="scientific">Psychroflexus torquis (strain ATCC 700755 / CIP 106069 / ACAM 623)</name>
    <dbReference type="NCBI Taxonomy" id="313595"/>
    <lineage>
        <taxon>Bacteria</taxon>
        <taxon>Pseudomonadati</taxon>
        <taxon>Bacteroidota</taxon>
        <taxon>Flavobacteriia</taxon>
        <taxon>Flavobacteriales</taxon>
        <taxon>Flavobacteriaceae</taxon>
        <taxon>Psychroflexus</taxon>
    </lineage>
</organism>
<sequence length="40" mass="4516">MSPLLHSVFGSQVKFACYLYDLAHELGREGYSQVLTLEGR</sequence>
<reference evidence="1" key="1">
    <citation type="submission" date="2006-03" db="EMBL/GenBank/DDBJ databases">
        <authorList>
            <person name="Bowman J."/>
            <person name="Ferriera S."/>
            <person name="Johnson J."/>
            <person name="Kravitz S."/>
            <person name="Halpern A."/>
            <person name="Remington K."/>
            <person name="Beeson K."/>
            <person name="Tran B."/>
            <person name="Rogers Y.-H."/>
            <person name="Friedman R."/>
            <person name="Venter J.C."/>
        </authorList>
    </citation>
    <scope>NUCLEOTIDE SEQUENCE [LARGE SCALE GENOMIC DNA]</scope>
    <source>
        <strain evidence="1">ATCC 700755</strain>
    </source>
</reference>
<gene>
    <name evidence="1" type="ordered locus">P700755_002179</name>
</gene>
<dbReference type="KEGG" id="ptq:P700755_002179"/>
<evidence type="ECO:0000313" key="2">
    <source>
        <dbReference type="Proteomes" id="UP000008514"/>
    </source>
</evidence>
<evidence type="ECO:0000313" key="1">
    <source>
        <dbReference type="EMBL" id="AFU68969.1"/>
    </source>
</evidence>
<name>K4IF10_PSYTT</name>
<dbReference type="AlphaFoldDB" id="K4IF10"/>
<keyword evidence="2" id="KW-1185">Reference proteome</keyword>
<dbReference type="HOGENOM" id="CLU_3295389_0_0_10"/>
<dbReference type="EMBL" id="CP003879">
    <property type="protein sequence ID" value="AFU68969.1"/>
    <property type="molecule type" value="Genomic_DNA"/>
</dbReference>
<reference evidence="1" key="2">
    <citation type="submission" date="2012-09" db="EMBL/GenBank/DDBJ databases">
        <title>The complete sequence of Psychroflexus torquis an extreme psychrophile from sea-ice that is stimulated by light.</title>
        <authorList>
            <person name="Feng S."/>
            <person name="Powell S.M."/>
            <person name="Bowman J.P."/>
        </authorList>
    </citation>
    <scope>NUCLEOTIDE SEQUENCE [LARGE SCALE GENOMIC DNA]</scope>
    <source>
        <strain evidence="1">ATCC 700755</strain>
    </source>
</reference>
<dbReference type="Proteomes" id="UP000008514">
    <property type="component" value="Chromosome"/>
</dbReference>
<protein>
    <submittedName>
        <fullName evidence="1">Uncharacterized protein</fullName>
    </submittedName>
</protein>
<proteinExistence type="predicted"/>